<dbReference type="InterPro" id="IPR032783">
    <property type="entry name" value="AraC_lig"/>
</dbReference>
<evidence type="ECO:0000313" key="6">
    <source>
        <dbReference type="Proteomes" id="UP000614915"/>
    </source>
</evidence>
<comment type="caution">
    <text evidence="5">The sequence shown here is derived from an EMBL/GenBank/DDBJ whole genome shotgun (WGS) entry which is preliminary data.</text>
</comment>
<keyword evidence="6" id="KW-1185">Reference proteome</keyword>
<dbReference type="PROSITE" id="PS00041">
    <property type="entry name" value="HTH_ARAC_FAMILY_1"/>
    <property type="match status" value="1"/>
</dbReference>
<evidence type="ECO:0000313" key="5">
    <source>
        <dbReference type="EMBL" id="MBG6066872.1"/>
    </source>
</evidence>
<keyword evidence="2" id="KW-0238">DNA-binding</keyword>
<dbReference type="SUPFAM" id="SSF46689">
    <property type="entry name" value="Homeodomain-like"/>
    <property type="match status" value="2"/>
</dbReference>
<dbReference type="PANTHER" id="PTHR46796">
    <property type="entry name" value="HTH-TYPE TRANSCRIPTIONAL ACTIVATOR RHAS-RELATED"/>
    <property type="match status" value="1"/>
</dbReference>
<keyword evidence="3" id="KW-0804">Transcription</keyword>
<gene>
    <name evidence="5" type="ORF">IW248_003159</name>
</gene>
<accession>A0ABS0JIH8</accession>
<proteinExistence type="predicted"/>
<organism evidence="5 6">
    <name type="scientific">Micromonospora ureilytica</name>
    <dbReference type="NCBI Taxonomy" id="709868"/>
    <lineage>
        <taxon>Bacteria</taxon>
        <taxon>Bacillati</taxon>
        <taxon>Actinomycetota</taxon>
        <taxon>Actinomycetes</taxon>
        <taxon>Micromonosporales</taxon>
        <taxon>Micromonosporaceae</taxon>
        <taxon>Micromonospora</taxon>
    </lineage>
</organism>
<dbReference type="RefSeq" id="WP_196927597.1">
    <property type="nucleotide sequence ID" value="NZ_CP108567.1"/>
</dbReference>
<dbReference type="Pfam" id="PF12852">
    <property type="entry name" value="Cupin_6"/>
    <property type="match status" value="1"/>
</dbReference>
<feature type="domain" description="HTH araC/xylS-type" evidence="4">
    <location>
        <begin position="202"/>
        <end position="300"/>
    </location>
</feature>
<evidence type="ECO:0000259" key="4">
    <source>
        <dbReference type="PROSITE" id="PS01124"/>
    </source>
</evidence>
<dbReference type="InterPro" id="IPR018060">
    <property type="entry name" value="HTH_AraC"/>
</dbReference>
<keyword evidence="1" id="KW-0805">Transcription regulation</keyword>
<name>A0ABS0JIH8_9ACTN</name>
<dbReference type="InterPro" id="IPR018062">
    <property type="entry name" value="HTH_AraC-typ_CS"/>
</dbReference>
<evidence type="ECO:0000256" key="1">
    <source>
        <dbReference type="ARBA" id="ARBA00023015"/>
    </source>
</evidence>
<dbReference type="PROSITE" id="PS01124">
    <property type="entry name" value="HTH_ARAC_FAMILY_2"/>
    <property type="match status" value="1"/>
</dbReference>
<dbReference type="EMBL" id="JADOTX010000001">
    <property type="protein sequence ID" value="MBG6066872.1"/>
    <property type="molecule type" value="Genomic_DNA"/>
</dbReference>
<sequence length="313" mass="33026">MDPLEDVLALLGATSHVSAGLVGGGRWAVGFDPPSGAKFNAVRRGRCSLLVEGHADPINLGAGDCFLLTRPAAYTLFSDPDAPVEPAYPIFAATADGVAHVGDGDDVFLIGGAFALGGRARSLLLDNLPPVIHVPADTPEADTVQWALGEIDAELRSTRLGSHLVAEHLALVLLIRVLRLHLARAEQPTSGWLAGLTDPVVAPALRAMHARPAHPWTVDEVARAASVARSTLAARFKKVVGVGPLEYLTGWRIELAADRLRRGSDTVATIAQAVGYGSESALSVAFKRTTGLSPRAYRTQLAKAGRNDVPDRR</sequence>
<dbReference type="InterPro" id="IPR050204">
    <property type="entry name" value="AraC_XylS_family_regulators"/>
</dbReference>
<evidence type="ECO:0000256" key="3">
    <source>
        <dbReference type="ARBA" id="ARBA00023163"/>
    </source>
</evidence>
<dbReference type="Pfam" id="PF12833">
    <property type="entry name" value="HTH_18"/>
    <property type="match status" value="1"/>
</dbReference>
<dbReference type="InterPro" id="IPR009057">
    <property type="entry name" value="Homeodomain-like_sf"/>
</dbReference>
<dbReference type="Gene3D" id="1.10.10.60">
    <property type="entry name" value="Homeodomain-like"/>
    <property type="match status" value="2"/>
</dbReference>
<dbReference type="SMART" id="SM00342">
    <property type="entry name" value="HTH_ARAC"/>
    <property type="match status" value="1"/>
</dbReference>
<dbReference type="Proteomes" id="UP000614915">
    <property type="component" value="Unassembled WGS sequence"/>
</dbReference>
<evidence type="ECO:0000256" key="2">
    <source>
        <dbReference type="ARBA" id="ARBA00023125"/>
    </source>
</evidence>
<reference evidence="5 6" key="1">
    <citation type="submission" date="2020-11" db="EMBL/GenBank/DDBJ databases">
        <title>Sequencing the genomes of 1000 actinobacteria strains.</title>
        <authorList>
            <person name="Klenk H.-P."/>
        </authorList>
    </citation>
    <scope>NUCLEOTIDE SEQUENCE [LARGE SCALE GENOMIC DNA]</scope>
    <source>
        <strain evidence="5 6">DSM 101692</strain>
    </source>
</reference>
<dbReference type="PANTHER" id="PTHR46796:SF13">
    <property type="entry name" value="HTH-TYPE TRANSCRIPTIONAL ACTIVATOR RHAS"/>
    <property type="match status" value="1"/>
</dbReference>
<protein>
    <submittedName>
        <fullName evidence="5">AraC-like DNA-binding protein</fullName>
    </submittedName>
</protein>